<evidence type="ECO:0000259" key="1">
    <source>
        <dbReference type="PROSITE" id="PS51833"/>
    </source>
</evidence>
<dbReference type="PATRIC" id="fig|229920.5.peg.1429"/>
<sequence length="401" mass="46237">MIDIYVGRQPIYTPSMEVFAYELMYRSKENTRALLRDGDKASSQVIFNTFIEIGIDKIVEDKLAFLQVDRSYLTGKLPLPFPKEQIVIDIPGWIEMDDELLVSIEILRNQGYWFALEDHPSLILNEQITKSINILKLNIHEFPLSSLRDRVLEFRRFPCRILADHVQTQEEYDACREFGFDFYQGNFLSKPKVIHGRRLPARRFSLLRLLTCLYDPEVDMKELEELIRQDVSLSYRLLRMVNSAFYALDTKVESIRHALVILGLKQIRGWLTILAMSEVNDRSNTLMTTAMIRGKMCELLALSMGYKQEDRYFTIGLLSILDAIMDLPMAEVLQNLPLTDDMNAALLDHTGPMGQILGCVIAYENGEWNDVEATNISSISLRDSYLASIAWSSEISRRIQI</sequence>
<dbReference type="SUPFAM" id="SSF141868">
    <property type="entry name" value="EAL domain-like"/>
    <property type="match status" value="1"/>
</dbReference>
<protein>
    <recommendedName>
        <fullName evidence="1">HDOD domain-containing protein</fullName>
    </recommendedName>
</protein>
<organism evidence="2 3">
    <name type="scientific">Leptolinea tardivitalis</name>
    <dbReference type="NCBI Taxonomy" id="229920"/>
    <lineage>
        <taxon>Bacteria</taxon>
        <taxon>Bacillati</taxon>
        <taxon>Chloroflexota</taxon>
        <taxon>Anaerolineae</taxon>
        <taxon>Anaerolineales</taxon>
        <taxon>Anaerolineaceae</taxon>
        <taxon>Leptolinea</taxon>
    </lineage>
</organism>
<dbReference type="Proteomes" id="UP000050430">
    <property type="component" value="Unassembled WGS sequence"/>
</dbReference>
<reference evidence="2 3" key="1">
    <citation type="submission" date="2015-07" db="EMBL/GenBank/DDBJ databases">
        <title>Genome sequence of Leptolinea tardivitalis DSM 16556.</title>
        <authorList>
            <person name="Hemp J."/>
            <person name="Ward L.M."/>
            <person name="Pace L.A."/>
            <person name="Fischer W.W."/>
        </authorList>
    </citation>
    <scope>NUCLEOTIDE SEQUENCE [LARGE SCALE GENOMIC DNA]</scope>
    <source>
        <strain evidence="2 3">YMTK-2</strain>
    </source>
</reference>
<dbReference type="InterPro" id="IPR014408">
    <property type="entry name" value="dGMP_Pdiesterase_EAL/HD-GYP"/>
</dbReference>
<dbReference type="Gene3D" id="1.10.3210.10">
    <property type="entry name" value="Hypothetical protein af1432"/>
    <property type="match status" value="1"/>
</dbReference>
<dbReference type="RefSeq" id="WP_062421029.1">
    <property type="nucleotide sequence ID" value="NZ_BBYA01000008.1"/>
</dbReference>
<dbReference type="Pfam" id="PF08668">
    <property type="entry name" value="HDOD"/>
    <property type="match status" value="1"/>
</dbReference>
<dbReference type="PROSITE" id="PS51833">
    <property type="entry name" value="HDOD"/>
    <property type="match status" value="1"/>
</dbReference>
<evidence type="ECO:0000313" key="3">
    <source>
        <dbReference type="Proteomes" id="UP000050430"/>
    </source>
</evidence>
<dbReference type="EMBL" id="LGCK01000007">
    <property type="protein sequence ID" value="KPL72851.1"/>
    <property type="molecule type" value="Genomic_DNA"/>
</dbReference>
<dbReference type="AlphaFoldDB" id="A0A0P6XD79"/>
<keyword evidence="3" id="KW-1185">Reference proteome</keyword>
<dbReference type="PIRSF" id="PIRSF003180">
    <property type="entry name" value="DiGMPpdiest_YuxH"/>
    <property type="match status" value="1"/>
</dbReference>
<dbReference type="InterPro" id="IPR052340">
    <property type="entry name" value="RNase_Y/CdgJ"/>
</dbReference>
<dbReference type="InterPro" id="IPR035919">
    <property type="entry name" value="EAL_sf"/>
</dbReference>
<proteinExistence type="predicted"/>
<dbReference type="OrthoDB" id="9804751at2"/>
<gene>
    <name evidence="2" type="ORF">ADM99_07305</name>
</gene>
<accession>A0A0P6XD79</accession>
<dbReference type="PANTHER" id="PTHR33525:SF4">
    <property type="entry name" value="CYCLIC DI-GMP PHOSPHODIESTERASE CDGJ"/>
    <property type="match status" value="1"/>
</dbReference>
<feature type="domain" description="HDOD" evidence="1">
    <location>
        <begin position="199"/>
        <end position="384"/>
    </location>
</feature>
<dbReference type="STRING" id="229920.ADM99_07305"/>
<dbReference type="PANTHER" id="PTHR33525">
    <property type="match status" value="1"/>
</dbReference>
<comment type="caution">
    <text evidence="2">The sequence shown here is derived from an EMBL/GenBank/DDBJ whole genome shotgun (WGS) entry which is preliminary data.</text>
</comment>
<evidence type="ECO:0000313" key="2">
    <source>
        <dbReference type="EMBL" id="KPL72851.1"/>
    </source>
</evidence>
<dbReference type="InterPro" id="IPR013976">
    <property type="entry name" value="HDOD"/>
</dbReference>
<dbReference type="SUPFAM" id="SSF109604">
    <property type="entry name" value="HD-domain/PDEase-like"/>
    <property type="match status" value="1"/>
</dbReference>
<name>A0A0P6XD79_9CHLR</name>
<dbReference type="Gene3D" id="3.20.20.450">
    <property type="entry name" value="EAL domain"/>
    <property type="match status" value="1"/>
</dbReference>